<sequence length="211" mass="22910">MTGGFPPAVTRVFTRLQAPTKTQTRRNWLRAVAVRTTRQHPDLAAELVKILGIELRGNEANPLGNLSIEEIAVCYGALLATLDSRRRSAGQFFTPDDAAAFMAAQSRDFPAGTWLDPCCGVGNLAWHLVAAQSNPARFVRENLVLIDVDETALRSAVALLGADFLSGGDHEGLAQLWAKASNRDFLSKSGLAPHENVTDSGQTRRREKLGF</sequence>
<dbReference type="RefSeq" id="WP_169757652.1">
    <property type="nucleotide sequence ID" value="NZ_CAMUNX010000009.1"/>
</dbReference>
<feature type="region of interest" description="Disordered" evidence="1">
    <location>
        <begin position="191"/>
        <end position="211"/>
    </location>
</feature>
<evidence type="ECO:0000313" key="2">
    <source>
        <dbReference type="EMBL" id="NMX04334.1"/>
    </source>
</evidence>
<reference evidence="2 3" key="1">
    <citation type="submission" date="2020-04" db="EMBL/GenBank/DDBJ databases">
        <title>Antimicrobial susceptibility and clonality of vaginal-derived multi-drug resistant Mobiluncus isolates in China.</title>
        <authorList>
            <person name="Zhang X."/>
        </authorList>
    </citation>
    <scope>NUCLEOTIDE SEQUENCE [LARGE SCALE GENOMIC DNA]</scope>
    <source>
        <strain evidence="2 3">12</strain>
    </source>
</reference>
<dbReference type="SUPFAM" id="SSF53335">
    <property type="entry name" value="S-adenosyl-L-methionine-dependent methyltransferases"/>
    <property type="match status" value="1"/>
</dbReference>
<dbReference type="Proteomes" id="UP000575397">
    <property type="component" value="Unassembled WGS sequence"/>
</dbReference>
<protein>
    <recommendedName>
        <fullName evidence="4">Type I restriction-modification system methyltransferase subunit</fullName>
    </recommendedName>
</protein>
<feature type="compositionally biased region" description="Basic and acidic residues" evidence="1">
    <location>
        <begin position="202"/>
        <end position="211"/>
    </location>
</feature>
<evidence type="ECO:0000313" key="3">
    <source>
        <dbReference type="Proteomes" id="UP000575397"/>
    </source>
</evidence>
<organism evidence="2 3">
    <name type="scientific">Mobiluncus mulieris</name>
    <dbReference type="NCBI Taxonomy" id="2052"/>
    <lineage>
        <taxon>Bacteria</taxon>
        <taxon>Bacillati</taxon>
        <taxon>Actinomycetota</taxon>
        <taxon>Actinomycetes</taxon>
        <taxon>Actinomycetales</taxon>
        <taxon>Actinomycetaceae</taxon>
        <taxon>Mobiluncus</taxon>
    </lineage>
</organism>
<dbReference type="InterPro" id="IPR029063">
    <property type="entry name" value="SAM-dependent_MTases_sf"/>
</dbReference>
<evidence type="ECO:0008006" key="4">
    <source>
        <dbReference type="Google" id="ProtNLM"/>
    </source>
</evidence>
<comment type="caution">
    <text evidence="2">The sequence shown here is derived from an EMBL/GenBank/DDBJ whole genome shotgun (WGS) entry which is preliminary data.</text>
</comment>
<gene>
    <name evidence="2" type="ORF">HHJ77_10565</name>
</gene>
<dbReference type="EMBL" id="JABCUS010000031">
    <property type="protein sequence ID" value="NMX04334.1"/>
    <property type="molecule type" value="Genomic_DNA"/>
</dbReference>
<dbReference type="REBASE" id="415919">
    <property type="entry name" value="M.Mmu12ORF10565P"/>
</dbReference>
<accession>A0A7Y0YIZ4</accession>
<evidence type="ECO:0000256" key="1">
    <source>
        <dbReference type="SAM" id="MobiDB-lite"/>
    </source>
</evidence>
<dbReference type="AlphaFoldDB" id="A0A7Y0YIZ4"/>
<name>A0A7Y0YIZ4_9ACTO</name>
<proteinExistence type="predicted"/>
<dbReference type="Gene3D" id="3.40.50.150">
    <property type="entry name" value="Vaccinia Virus protein VP39"/>
    <property type="match status" value="1"/>
</dbReference>